<reference evidence="4 5" key="1">
    <citation type="submission" date="2019-07" db="EMBL/GenBank/DDBJ databases">
        <title>WGS assembly of Gossypium tomentosum.</title>
        <authorList>
            <person name="Chen Z.J."/>
            <person name="Sreedasyam A."/>
            <person name="Ando A."/>
            <person name="Song Q."/>
            <person name="De L."/>
            <person name="Hulse-Kemp A."/>
            <person name="Ding M."/>
            <person name="Ye W."/>
            <person name="Kirkbride R."/>
            <person name="Jenkins J."/>
            <person name="Plott C."/>
            <person name="Lovell J."/>
            <person name="Lin Y.-M."/>
            <person name="Vaughn R."/>
            <person name="Liu B."/>
            <person name="Li W."/>
            <person name="Simpson S."/>
            <person name="Scheffler B."/>
            <person name="Saski C."/>
            <person name="Grover C."/>
            <person name="Hu G."/>
            <person name="Conover J."/>
            <person name="Carlson J."/>
            <person name="Shu S."/>
            <person name="Boston L."/>
            <person name="Williams M."/>
            <person name="Peterson D."/>
            <person name="Mcgee K."/>
            <person name="Jones D."/>
            <person name="Wendel J."/>
            <person name="Stelly D."/>
            <person name="Grimwood J."/>
            <person name="Schmutz J."/>
        </authorList>
    </citation>
    <scope>NUCLEOTIDE SEQUENCE [LARGE SCALE GENOMIC DNA]</scope>
    <source>
        <strain evidence="4">7179.01</strain>
    </source>
</reference>
<dbReference type="InterPro" id="IPR013666">
    <property type="entry name" value="PH_pln"/>
</dbReference>
<evidence type="ECO:0000259" key="3">
    <source>
        <dbReference type="Pfam" id="PF08458"/>
    </source>
</evidence>
<dbReference type="PANTHER" id="PTHR31351:SF4">
    <property type="entry name" value="AUXIN CANALIZATION PROTEIN (DUF828)"/>
    <property type="match status" value="1"/>
</dbReference>
<dbReference type="Pfam" id="PF05703">
    <property type="entry name" value="Auxin_canalis"/>
    <property type="match status" value="1"/>
</dbReference>
<feature type="compositionally biased region" description="Polar residues" evidence="1">
    <location>
        <begin position="114"/>
        <end position="135"/>
    </location>
</feature>
<dbReference type="PANTHER" id="PTHR31351">
    <property type="entry name" value="EXPRESSED PROTEIN"/>
    <property type="match status" value="1"/>
</dbReference>
<dbReference type="GO" id="GO:0010305">
    <property type="term" value="P:leaf vascular tissue pattern formation"/>
    <property type="evidence" value="ECO:0007669"/>
    <property type="project" value="TreeGrafter"/>
</dbReference>
<feature type="domain" description="Pleckstrin-like plant" evidence="3">
    <location>
        <begin position="364"/>
        <end position="468"/>
    </location>
</feature>
<dbReference type="EMBL" id="CM017624">
    <property type="protein sequence ID" value="TYH82372.1"/>
    <property type="molecule type" value="Genomic_DNA"/>
</dbReference>
<dbReference type="Proteomes" id="UP000322667">
    <property type="component" value="Chromosome D02"/>
</dbReference>
<accession>A0A5D2LTJ4</accession>
<evidence type="ECO:0000313" key="5">
    <source>
        <dbReference type="Proteomes" id="UP000322667"/>
    </source>
</evidence>
<name>A0A5D2LTJ4_GOSTO</name>
<sequence length="478" mass="51308">MEKPVVQPWRPELIPVPVPVPAPFRPPETPLEPMEFLSRSWSVSALEVSRALAPSQPHPSSSSHQMCLKGSSSSGNVVILEDIAGELEENGIVSGNPFSFASSETSQMVLERIMSQSQEVSPRTSGRLSHSSGPLTDSPPVSPSEIDDVKQFCRASNSLNMQYRTNTGIGAATPATTAVTGGGKTVGRWLKDRREKKKEETRAQNAHLHAAISVAGVAAAVAAYAAATAASSSAGKDEQRAKTDMAVASAATLVAAQCVETAEAMGAERDHLTSVISSAVNVRSAGDIMTLTAGAATALRGAATLKARALKEVWNIAAVIPVENNKNGGNGSNSSSNGSFSGELLPEENFLGICSRELLARGCELLKRTRKGDLHWKVVSVYINRMNQVMLKMKSRHVAGTITKKKKNVVLEVIKDMPAWPGRHLLEGGENRRYFGLKTVMRGVVEFECKSQKEYDIWTQGVSRLLSIAAEKNNRNRI</sequence>
<evidence type="ECO:0008006" key="6">
    <source>
        <dbReference type="Google" id="ProtNLM"/>
    </source>
</evidence>
<feature type="domain" description="VAN3-binding protein-like auxin canalisation" evidence="2">
    <location>
        <begin position="27"/>
        <end position="324"/>
    </location>
</feature>
<dbReference type="InterPro" id="IPR008546">
    <property type="entry name" value="VAN3-bd-like_auxin_canal"/>
</dbReference>
<dbReference type="Pfam" id="PF08458">
    <property type="entry name" value="PH_2"/>
    <property type="match status" value="1"/>
</dbReference>
<dbReference type="GO" id="GO:0009734">
    <property type="term" value="P:auxin-activated signaling pathway"/>
    <property type="evidence" value="ECO:0007669"/>
    <property type="project" value="TreeGrafter"/>
</dbReference>
<dbReference type="InterPro" id="IPR040269">
    <property type="entry name" value="VAB"/>
</dbReference>
<evidence type="ECO:0000256" key="1">
    <source>
        <dbReference type="SAM" id="MobiDB-lite"/>
    </source>
</evidence>
<evidence type="ECO:0000313" key="4">
    <source>
        <dbReference type="EMBL" id="TYH82372.1"/>
    </source>
</evidence>
<gene>
    <name evidence="4" type="ORF">ES332_D02G055500v1</name>
</gene>
<evidence type="ECO:0000259" key="2">
    <source>
        <dbReference type="Pfam" id="PF05703"/>
    </source>
</evidence>
<dbReference type="GO" id="GO:0010087">
    <property type="term" value="P:phloem or xylem histogenesis"/>
    <property type="evidence" value="ECO:0007669"/>
    <property type="project" value="TreeGrafter"/>
</dbReference>
<organism evidence="4 5">
    <name type="scientific">Gossypium tomentosum</name>
    <name type="common">Hawaiian cotton</name>
    <name type="synonym">Gossypium sandvicense</name>
    <dbReference type="NCBI Taxonomy" id="34277"/>
    <lineage>
        <taxon>Eukaryota</taxon>
        <taxon>Viridiplantae</taxon>
        <taxon>Streptophyta</taxon>
        <taxon>Embryophyta</taxon>
        <taxon>Tracheophyta</taxon>
        <taxon>Spermatophyta</taxon>
        <taxon>Magnoliopsida</taxon>
        <taxon>eudicotyledons</taxon>
        <taxon>Gunneridae</taxon>
        <taxon>Pentapetalae</taxon>
        <taxon>rosids</taxon>
        <taxon>malvids</taxon>
        <taxon>Malvales</taxon>
        <taxon>Malvaceae</taxon>
        <taxon>Malvoideae</taxon>
        <taxon>Gossypium</taxon>
    </lineage>
</organism>
<protein>
    <recommendedName>
        <fullName evidence="6">PH domain-containing protein</fullName>
    </recommendedName>
</protein>
<proteinExistence type="predicted"/>
<keyword evidence="5" id="KW-1185">Reference proteome</keyword>
<feature type="region of interest" description="Disordered" evidence="1">
    <location>
        <begin position="114"/>
        <end position="144"/>
    </location>
</feature>
<dbReference type="AlphaFoldDB" id="A0A5D2LTJ4"/>